<comment type="caution">
    <text evidence="1">The sequence shown here is derived from an EMBL/GenBank/DDBJ whole genome shotgun (WGS) entry which is preliminary data.</text>
</comment>
<gene>
    <name evidence="1" type="ORF">F0U44_17345</name>
</gene>
<protein>
    <submittedName>
        <fullName evidence="1">Metal-dependent hydrolase</fullName>
    </submittedName>
</protein>
<dbReference type="Proteomes" id="UP000325003">
    <property type="component" value="Unassembled WGS sequence"/>
</dbReference>
<keyword evidence="1" id="KW-0378">Hydrolase</keyword>
<sequence length="297" mass="33878">MAKKTAAKTPYTQEAHVIGPRDVEFDWSDVPLHYIPGEPFATQFWNIMHLAIPLGEKMMAGCLAEALPYIEDPRLREEAVGFIGQESMHAASHESYHEHLAAEGIDIEPVVRNLETLLQVFLGDHQLKGRAKEVWLKERLAFFAAAEHFTAVVGQWMLEAEAWDEVGMHPMMKDLLRWHGAEEVEHRNVLFDVYQHVDGSYSRRVRMSVVASLGLFASWMITADYLMRQDPTSRWWKPWPVQMLNSVRKRLLPGPWFFVGELPSYLRPGFHPSQMGSLDAAIAYLATSPAARAAEQR</sequence>
<reference evidence="1 2" key="2">
    <citation type="submission" date="2019-09" db="EMBL/GenBank/DDBJ databases">
        <authorList>
            <person name="Jin C."/>
        </authorList>
    </citation>
    <scope>NUCLEOTIDE SEQUENCE [LARGE SCALE GENOMIC DNA]</scope>
    <source>
        <strain evidence="1 2">BN130099</strain>
    </source>
</reference>
<dbReference type="AlphaFoldDB" id="A0A5B1LB96"/>
<keyword evidence="2" id="KW-1185">Reference proteome</keyword>
<dbReference type="EMBL" id="VUJV01000006">
    <property type="protein sequence ID" value="KAA1416947.1"/>
    <property type="molecule type" value="Genomic_DNA"/>
</dbReference>
<dbReference type="PANTHER" id="PTHR39456:SF1">
    <property type="entry name" value="METAL-DEPENDENT HYDROLASE"/>
    <property type="match status" value="1"/>
</dbReference>
<name>A0A5B1LB96_9ACTN</name>
<dbReference type="InterPro" id="IPR016516">
    <property type="entry name" value="UCP07580"/>
</dbReference>
<accession>A0A5B1LB96</accession>
<proteinExistence type="predicted"/>
<dbReference type="Pfam" id="PF10118">
    <property type="entry name" value="Metal_hydrol"/>
    <property type="match status" value="1"/>
</dbReference>
<dbReference type="GO" id="GO:0016787">
    <property type="term" value="F:hydrolase activity"/>
    <property type="evidence" value="ECO:0007669"/>
    <property type="project" value="UniProtKB-KW"/>
</dbReference>
<dbReference type="PANTHER" id="PTHR39456">
    <property type="entry name" value="METAL-DEPENDENT HYDROLASE"/>
    <property type="match status" value="1"/>
</dbReference>
<organism evidence="1 2">
    <name type="scientific">Nocardioides humilatus</name>
    <dbReference type="NCBI Taxonomy" id="2607660"/>
    <lineage>
        <taxon>Bacteria</taxon>
        <taxon>Bacillati</taxon>
        <taxon>Actinomycetota</taxon>
        <taxon>Actinomycetes</taxon>
        <taxon>Propionibacteriales</taxon>
        <taxon>Nocardioidaceae</taxon>
        <taxon>Nocardioides</taxon>
    </lineage>
</organism>
<dbReference type="RefSeq" id="WP_149729617.1">
    <property type="nucleotide sequence ID" value="NZ_VUJV01000006.1"/>
</dbReference>
<reference evidence="1 2" key="1">
    <citation type="submission" date="2019-09" db="EMBL/GenBank/DDBJ databases">
        <title>Nocardioides panacisoli sp. nov., isolated from the soil of a ginseng field.</title>
        <authorList>
            <person name="Cho C."/>
        </authorList>
    </citation>
    <scope>NUCLEOTIDE SEQUENCE [LARGE SCALE GENOMIC DNA]</scope>
    <source>
        <strain evidence="1 2">BN130099</strain>
    </source>
</reference>
<evidence type="ECO:0000313" key="2">
    <source>
        <dbReference type="Proteomes" id="UP000325003"/>
    </source>
</evidence>
<evidence type="ECO:0000313" key="1">
    <source>
        <dbReference type="EMBL" id="KAA1416947.1"/>
    </source>
</evidence>
<dbReference type="PIRSF" id="PIRSF007580">
    <property type="entry name" value="UCP07580"/>
    <property type="match status" value="1"/>
</dbReference>